<evidence type="ECO:0000259" key="8">
    <source>
        <dbReference type="PROSITE" id="PS50928"/>
    </source>
</evidence>
<dbReference type="GO" id="GO:0022857">
    <property type="term" value="F:transmembrane transporter activity"/>
    <property type="evidence" value="ECO:0007669"/>
    <property type="project" value="InterPro"/>
</dbReference>
<evidence type="ECO:0000256" key="3">
    <source>
        <dbReference type="ARBA" id="ARBA00022475"/>
    </source>
</evidence>
<comment type="caution">
    <text evidence="9">The sequence shown here is derived from an EMBL/GenBank/DDBJ whole genome shotgun (WGS) entry which is preliminary data.</text>
</comment>
<keyword evidence="2" id="KW-0813">Transport</keyword>
<feature type="domain" description="ABC transmembrane type-1" evidence="8">
    <location>
        <begin position="22"/>
        <end position="95"/>
    </location>
</feature>
<reference evidence="9" key="1">
    <citation type="submission" date="2019-11" db="EMBL/GenBank/DDBJ databases">
        <title>Characterization of Clostridium perfringens isolates from swine manure treated agricultural soils.</title>
        <authorList>
            <person name="Wushke S.T."/>
        </authorList>
    </citation>
    <scope>NUCLEOTIDE SEQUENCE</scope>
    <source>
        <strain evidence="9">X62</strain>
    </source>
</reference>
<dbReference type="GO" id="GO:0043190">
    <property type="term" value="C:ATP-binding cassette (ABC) transporter complex"/>
    <property type="evidence" value="ECO:0007669"/>
    <property type="project" value="InterPro"/>
</dbReference>
<dbReference type="SUPFAM" id="SSF161098">
    <property type="entry name" value="MetI-like"/>
    <property type="match status" value="1"/>
</dbReference>
<sequence>MESLGSNLIFNWDNMNRLLEGLLVTLNVAFVSVILSTILGIIFGIVMISKRKVVKIISTIYLESIRIIPLMVWLFIFYFGVPTLLDIHLDSIYVG</sequence>
<keyword evidence="3" id="KW-1003">Cell membrane</keyword>
<feature type="non-terminal residue" evidence="9">
    <location>
        <position position="95"/>
    </location>
</feature>
<dbReference type="InterPro" id="IPR000515">
    <property type="entry name" value="MetI-like"/>
</dbReference>
<dbReference type="PROSITE" id="PS50928">
    <property type="entry name" value="ABC_TM1"/>
    <property type="match status" value="1"/>
</dbReference>
<dbReference type="EMBL" id="WNUR01001233">
    <property type="protein sequence ID" value="MDZ7543476.1"/>
    <property type="molecule type" value="Genomic_DNA"/>
</dbReference>
<gene>
    <name evidence="9" type="ORF">GNF83_20325</name>
</gene>
<dbReference type="InterPro" id="IPR035906">
    <property type="entry name" value="MetI-like_sf"/>
</dbReference>
<dbReference type="NCBIfam" id="TIGR01726">
    <property type="entry name" value="HEQRo_perm_3TM"/>
    <property type="match status" value="1"/>
</dbReference>
<name>A0AAW9KD84_CLOPF</name>
<keyword evidence="5 7" id="KW-1133">Transmembrane helix</keyword>
<dbReference type="GO" id="GO:0006865">
    <property type="term" value="P:amino acid transport"/>
    <property type="evidence" value="ECO:0007669"/>
    <property type="project" value="TreeGrafter"/>
</dbReference>
<dbReference type="Proteomes" id="UP001288944">
    <property type="component" value="Unassembled WGS sequence"/>
</dbReference>
<keyword evidence="4 7" id="KW-0812">Transmembrane</keyword>
<evidence type="ECO:0000313" key="9">
    <source>
        <dbReference type="EMBL" id="MDZ7543476.1"/>
    </source>
</evidence>
<proteinExistence type="predicted"/>
<feature type="transmembrane region" description="Helical" evidence="7">
    <location>
        <begin position="22"/>
        <end position="48"/>
    </location>
</feature>
<dbReference type="InterPro" id="IPR010065">
    <property type="entry name" value="AA_ABC_transptr_permease_3TM"/>
</dbReference>
<dbReference type="InterPro" id="IPR043429">
    <property type="entry name" value="ArtM/GltK/GlnP/TcyL/YhdX-like"/>
</dbReference>
<dbReference type="AlphaFoldDB" id="A0AAW9KD84"/>
<evidence type="ECO:0000256" key="4">
    <source>
        <dbReference type="ARBA" id="ARBA00022692"/>
    </source>
</evidence>
<keyword evidence="6 7" id="KW-0472">Membrane</keyword>
<evidence type="ECO:0000256" key="2">
    <source>
        <dbReference type="ARBA" id="ARBA00022448"/>
    </source>
</evidence>
<dbReference type="PANTHER" id="PTHR30614">
    <property type="entry name" value="MEMBRANE COMPONENT OF AMINO ACID ABC TRANSPORTER"/>
    <property type="match status" value="1"/>
</dbReference>
<protein>
    <submittedName>
        <fullName evidence="9">ABC transporter permease subunit</fullName>
    </submittedName>
</protein>
<evidence type="ECO:0000256" key="7">
    <source>
        <dbReference type="SAM" id="Phobius"/>
    </source>
</evidence>
<dbReference type="Gene3D" id="1.10.3720.10">
    <property type="entry name" value="MetI-like"/>
    <property type="match status" value="1"/>
</dbReference>
<evidence type="ECO:0000313" key="10">
    <source>
        <dbReference type="Proteomes" id="UP001288944"/>
    </source>
</evidence>
<feature type="transmembrane region" description="Helical" evidence="7">
    <location>
        <begin position="60"/>
        <end position="81"/>
    </location>
</feature>
<accession>A0AAW9KD84</accession>
<evidence type="ECO:0000256" key="6">
    <source>
        <dbReference type="ARBA" id="ARBA00023136"/>
    </source>
</evidence>
<organism evidence="9 10">
    <name type="scientific">Clostridium perfringens</name>
    <dbReference type="NCBI Taxonomy" id="1502"/>
    <lineage>
        <taxon>Bacteria</taxon>
        <taxon>Bacillati</taxon>
        <taxon>Bacillota</taxon>
        <taxon>Clostridia</taxon>
        <taxon>Eubacteriales</taxon>
        <taxon>Clostridiaceae</taxon>
        <taxon>Clostridium</taxon>
    </lineage>
</organism>
<evidence type="ECO:0000256" key="5">
    <source>
        <dbReference type="ARBA" id="ARBA00022989"/>
    </source>
</evidence>
<evidence type="ECO:0000256" key="1">
    <source>
        <dbReference type="ARBA" id="ARBA00004651"/>
    </source>
</evidence>
<dbReference type="PANTHER" id="PTHR30614:SF36">
    <property type="entry name" value="ABC TRANSPORTER MEMBRANE-SPANNING PERMEASE-GLUTAMINE TRANSPORT"/>
    <property type="match status" value="1"/>
</dbReference>
<comment type="subcellular location">
    <subcellularLocation>
        <location evidence="1">Cell membrane</location>
        <topology evidence="1">Multi-pass membrane protein</topology>
    </subcellularLocation>
</comment>